<dbReference type="AlphaFoldDB" id="A0A6L2N528"/>
<evidence type="ECO:0000313" key="2">
    <source>
        <dbReference type="EMBL" id="GEU80567.1"/>
    </source>
</evidence>
<comment type="caution">
    <text evidence="2">The sequence shown here is derived from an EMBL/GenBank/DDBJ whole genome shotgun (WGS) entry which is preliminary data.</text>
</comment>
<evidence type="ECO:0000256" key="1">
    <source>
        <dbReference type="SAM" id="Phobius"/>
    </source>
</evidence>
<proteinExistence type="predicted"/>
<keyword evidence="1" id="KW-0812">Transmembrane</keyword>
<feature type="transmembrane region" description="Helical" evidence="1">
    <location>
        <begin position="21"/>
        <end position="38"/>
    </location>
</feature>
<dbReference type="EMBL" id="BKCJ010008103">
    <property type="protein sequence ID" value="GEU80567.1"/>
    <property type="molecule type" value="Genomic_DNA"/>
</dbReference>
<keyword evidence="1" id="KW-1133">Transmembrane helix</keyword>
<gene>
    <name evidence="2" type="ORF">Tci_052545</name>
</gene>
<protein>
    <submittedName>
        <fullName evidence="2">Uncharacterized protein</fullName>
    </submittedName>
</protein>
<name>A0A6L2N528_TANCI</name>
<feature type="transmembrane region" description="Helical" evidence="1">
    <location>
        <begin position="44"/>
        <end position="65"/>
    </location>
</feature>
<sequence>MKCSFNVEFNLFKAIDVSKNMVLGFVLIVGSLLLQLHMRHGVCLVVVVLVAQLLFRVEVVDYFFWRDSVASKPLFAARPPLFPSSLFAVGAAVVGYHQAWRLHATLSEEPKFSTLAERSMKDFNMSPELNFYKQVETKDAAQKRLKSCTAVVFEMAISGRS</sequence>
<reference evidence="2" key="1">
    <citation type="journal article" date="2019" name="Sci. Rep.">
        <title>Draft genome of Tanacetum cinerariifolium, the natural source of mosquito coil.</title>
        <authorList>
            <person name="Yamashiro T."/>
            <person name="Shiraishi A."/>
            <person name="Satake H."/>
            <person name="Nakayama K."/>
        </authorList>
    </citation>
    <scope>NUCLEOTIDE SEQUENCE</scope>
</reference>
<accession>A0A6L2N528</accession>
<organism evidence="2">
    <name type="scientific">Tanacetum cinerariifolium</name>
    <name type="common">Dalmatian daisy</name>
    <name type="synonym">Chrysanthemum cinerariifolium</name>
    <dbReference type="NCBI Taxonomy" id="118510"/>
    <lineage>
        <taxon>Eukaryota</taxon>
        <taxon>Viridiplantae</taxon>
        <taxon>Streptophyta</taxon>
        <taxon>Embryophyta</taxon>
        <taxon>Tracheophyta</taxon>
        <taxon>Spermatophyta</taxon>
        <taxon>Magnoliopsida</taxon>
        <taxon>eudicotyledons</taxon>
        <taxon>Gunneridae</taxon>
        <taxon>Pentapetalae</taxon>
        <taxon>asterids</taxon>
        <taxon>campanulids</taxon>
        <taxon>Asterales</taxon>
        <taxon>Asteraceae</taxon>
        <taxon>Asteroideae</taxon>
        <taxon>Anthemideae</taxon>
        <taxon>Anthemidinae</taxon>
        <taxon>Tanacetum</taxon>
    </lineage>
</organism>
<keyword evidence="1" id="KW-0472">Membrane</keyword>